<sequence>MAGVYLPILHDFGDGKPTFAIHRYTDRPEGYQGAKGFPVFRVAGHLNLNFYREPFQQFNRAPGSDIGNSCPHTQWRPLAE</sequence>
<reference evidence="2 3" key="1">
    <citation type="submission" date="2020-07" db="EMBL/GenBank/DDBJ databases">
        <title>Mycobacterium kansasii (former subtype) with zoonotic potential isolated from diseased indoor pet cat, Japan.</title>
        <authorList>
            <person name="Fukano H."/>
            <person name="Terazono T."/>
            <person name="Hoshino Y."/>
        </authorList>
    </citation>
    <scope>NUCLEOTIDE SEQUENCE [LARGE SCALE GENOMIC DNA]</scope>
    <source>
        <strain evidence="2 3">Kuro-I</strain>
    </source>
</reference>
<gene>
    <name evidence="2" type="ORF">NIIDMKKI_54640</name>
</gene>
<protein>
    <submittedName>
        <fullName evidence="2">Uncharacterized protein</fullName>
    </submittedName>
</protein>
<organism evidence="2 3">
    <name type="scientific">Mycobacterium kansasii</name>
    <dbReference type="NCBI Taxonomy" id="1768"/>
    <lineage>
        <taxon>Bacteria</taxon>
        <taxon>Bacillati</taxon>
        <taxon>Actinomycetota</taxon>
        <taxon>Actinomycetes</taxon>
        <taxon>Mycobacteriales</taxon>
        <taxon>Mycobacteriaceae</taxon>
        <taxon>Mycobacterium</taxon>
    </lineage>
</organism>
<dbReference type="EMBL" id="AP023343">
    <property type="protein sequence ID" value="BCI90258.1"/>
    <property type="molecule type" value="Genomic_DNA"/>
</dbReference>
<keyword evidence="3" id="KW-1185">Reference proteome</keyword>
<feature type="region of interest" description="Disordered" evidence="1">
    <location>
        <begin position="60"/>
        <end position="80"/>
    </location>
</feature>
<evidence type="ECO:0000313" key="2">
    <source>
        <dbReference type="EMBL" id="BCI90258.1"/>
    </source>
</evidence>
<accession>A0A7G1INJ6</accession>
<name>A0A7G1INJ6_MYCKA</name>
<evidence type="ECO:0000313" key="3">
    <source>
        <dbReference type="Proteomes" id="UP000516380"/>
    </source>
</evidence>
<proteinExistence type="predicted"/>
<evidence type="ECO:0000256" key="1">
    <source>
        <dbReference type="SAM" id="MobiDB-lite"/>
    </source>
</evidence>
<dbReference type="AlphaFoldDB" id="A0A7G1INJ6"/>
<dbReference type="Proteomes" id="UP000516380">
    <property type="component" value="Chromosome"/>
</dbReference>